<feature type="region of interest" description="Disordered" evidence="1">
    <location>
        <begin position="268"/>
        <end position="295"/>
    </location>
</feature>
<protein>
    <submittedName>
        <fullName evidence="3">Beta-lactamase class A</fullName>
    </submittedName>
</protein>
<dbReference type="GO" id="GO:0030655">
    <property type="term" value="P:beta-lactam antibiotic catabolic process"/>
    <property type="evidence" value="ECO:0007669"/>
    <property type="project" value="InterPro"/>
</dbReference>
<dbReference type="Pfam" id="PF13354">
    <property type="entry name" value="Beta-lactamase2"/>
    <property type="match status" value="1"/>
</dbReference>
<gene>
    <name evidence="3" type="ORF">CLV30_105256</name>
</gene>
<dbReference type="Gene3D" id="3.40.710.10">
    <property type="entry name" value="DD-peptidase/beta-lactamase superfamily"/>
    <property type="match status" value="1"/>
</dbReference>
<dbReference type="SUPFAM" id="SSF56601">
    <property type="entry name" value="beta-lactamase/transpeptidase-like"/>
    <property type="match status" value="1"/>
</dbReference>
<accession>A0A2P8E5P7</accession>
<dbReference type="PANTHER" id="PTHR35333:SF3">
    <property type="entry name" value="BETA-LACTAMASE-TYPE TRANSPEPTIDASE FOLD CONTAINING PROTEIN"/>
    <property type="match status" value="1"/>
</dbReference>
<dbReference type="InterPro" id="IPR000871">
    <property type="entry name" value="Beta-lactam_class-A"/>
</dbReference>
<evidence type="ECO:0000256" key="1">
    <source>
        <dbReference type="SAM" id="MobiDB-lite"/>
    </source>
</evidence>
<dbReference type="PANTHER" id="PTHR35333">
    <property type="entry name" value="BETA-LACTAMASE"/>
    <property type="match status" value="1"/>
</dbReference>
<reference evidence="3 4" key="1">
    <citation type="submission" date="2018-03" db="EMBL/GenBank/DDBJ databases">
        <title>Genomic Encyclopedia of Archaeal and Bacterial Type Strains, Phase II (KMG-II): from individual species to whole genera.</title>
        <authorList>
            <person name="Goeker M."/>
        </authorList>
    </citation>
    <scope>NUCLEOTIDE SEQUENCE [LARGE SCALE GENOMIC DNA]</scope>
    <source>
        <strain evidence="3 4">DSM 45211</strain>
    </source>
</reference>
<feature type="domain" description="Beta-lactamase class A catalytic" evidence="2">
    <location>
        <begin position="34"/>
        <end position="234"/>
    </location>
</feature>
<comment type="caution">
    <text evidence="3">The sequence shown here is derived from an EMBL/GenBank/DDBJ whole genome shotgun (WGS) entry which is preliminary data.</text>
</comment>
<dbReference type="InterPro" id="IPR012338">
    <property type="entry name" value="Beta-lactam/transpept-like"/>
</dbReference>
<dbReference type="EMBL" id="PYGE01000005">
    <property type="protein sequence ID" value="PSL04789.1"/>
    <property type="molecule type" value="Genomic_DNA"/>
</dbReference>
<dbReference type="AlphaFoldDB" id="A0A2P8E5P7"/>
<evidence type="ECO:0000313" key="3">
    <source>
        <dbReference type="EMBL" id="PSL04789.1"/>
    </source>
</evidence>
<dbReference type="InterPro" id="IPR045155">
    <property type="entry name" value="Beta-lactam_cat"/>
</dbReference>
<sequence length="295" mass="30342">MGLAADALRGELDALARRSPGRWAFSVRESGRPVASVSGSVVMPAASTVKVALLALVLVDVAAGERSLDDPLPVPDRRAGGTGVLDLMPSVRALPLGEALELMIGVSDNTATNMVIDALDLDEAGRRIVALGASSTLLRRHLMDTDAARAGRDNVTTADDQALILDRLAGPDLLPQPWRRYALDVLGRQQFNDRIPAGVGPDVRCAHKTGELPGVRHDVGVLEFDGRSVVLAALGSELTDPVSQGAGTGPAGGVISTAADLVVAAVRSDGGGHGAGDEDGESMAERATNSGGERS</sequence>
<name>A0A2P8E5P7_9ACTN</name>
<evidence type="ECO:0000259" key="2">
    <source>
        <dbReference type="Pfam" id="PF13354"/>
    </source>
</evidence>
<proteinExistence type="predicted"/>
<dbReference type="Proteomes" id="UP000243528">
    <property type="component" value="Unassembled WGS sequence"/>
</dbReference>
<dbReference type="GO" id="GO:0008800">
    <property type="term" value="F:beta-lactamase activity"/>
    <property type="evidence" value="ECO:0007669"/>
    <property type="project" value="InterPro"/>
</dbReference>
<dbReference type="GO" id="GO:0046677">
    <property type="term" value="P:response to antibiotic"/>
    <property type="evidence" value="ECO:0007669"/>
    <property type="project" value="InterPro"/>
</dbReference>
<keyword evidence="4" id="KW-1185">Reference proteome</keyword>
<organism evidence="3 4">
    <name type="scientific">Haloactinopolyspora alba</name>
    <dbReference type="NCBI Taxonomy" id="648780"/>
    <lineage>
        <taxon>Bacteria</taxon>
        <taxon>Bacillati</taxon>
        <taxon>Actinomycetota</taxon>
        <taxon>Actinomycetes</taxon>
        <taxon>Jiangellales</taxon>
        <taxon>Jiangellaceae</taxon>
        <taxon>Haloactinopolyspora</taxon>
    </lineage>
</organism>
<evidence type="ECO:0000313" key="4">
    <source>
        <dbReference type="Proteomes" id="UP000243528"/>
    </source>
</evidence>